<comment type="caution">
    <text evidence="2">The sequence shown here is derived from an EMBL/GenBank/DDBJ whole genome shotgun (WGS) entry which is preliminary data.</text>
</comment>
<dbReference type="VEuPathDB" id="CryptoDB:cand_022660"/>
<dbReference type="GO" id="GO:0006897">
    <property type="term" value="P:endocytosis"/>
    <property type="evidence" value="ECO:0007669"/>
    <property type="project" value="TreeGrafter"/>
</dbReference>
<dbReference type="FunFam" id="1.25.40.90:FF:000006">
    <property type="entry name" value="Clathrin interactor 1"/>
    <property type="match status" value="1"/>
</dbReference>
<dbReference type="EMBL" id="LRBS01000048">
    <property type="protein sequence ID" value="OII76923.1"/>
    <property type="molecule type" value="Genomic_DNA"/>
</dbReference>
<dbReference type="Gene3D" id="1.25.40.90">
    <property type="match status" value="1"/>
</dbReference>
<keyword evidence="3" id="KW-1185">Reference proteome</keyword>
<accession>A0A1J4MU04</accession>
<sequence length="409" mass="47864">MDMNDVGKLLLTVTKKMKKTASQILHPQTQLEKWLKEATSNTNWGCPTSILYEISRCSVDYHDYIVIQKCIWESLADKPNKWRRIYKTLVLIDYLIKNGVDRIIDEVRENIYRIRYLQEFYYTEEGKDKGGCIREKSKTIIGIVNDPLLLKSEREKAKSNRNKYIGINGRSHINKSNLISNKVNNTYIERYDPFEPSNISNNTLNFSTINNKQDLNKLNKERINNTFNKSFNRNQINKFNKNSITTLGVRRSKTYNNESKPDEIIVIAAQKLANENKNISEDIEKDLDTEILKFNPKTTNIPETIEFSDKSIDLNEDNSKYSTSDWGMFISAPFCSDSKNPFILDREVKEDKNLNNDIIDLVDLNISSNKNRNDELYNSKVLNNEYKKFDINDLKMEYLPQEIRKKKDV</sequence>
<dbReference type="AlphaFoldDB" id="A0A1J4MU04"/>
<dbReference type="GO" id="GO:0005768">
    <property type="term" value="C:endosome"/>
    <property type="evidence" value="ECO:0007669"/>
    <property type="project" value="TreeGrafter"/>
</dbReference>
<dbReference type="SUPFAM" id="SSF48464">
    <property type="entry name" value="ENTH/VHS domain"/>
    <property type="match status" value="1"/>
</dbReference>
<dbReference type="GeneID" id="92366450"/>
<reference evidence="2 3" key="1">
    <citation type="submission" date="2016-10" db="EMBL/GenBank/DDBJ databases">
        <title>Reductive evolution of mitochondrial metabolism and differential evolution of invasion-related proteins in Cryptosporidium.</title>
        <authorList>
            <person name="Liu S."/>
            <person name="Roellig D.M."/>
            <person name="Guo Y."/>
            <person name="Li N."/>
            <person name="Frace M.A."/>
            <person name="Tang K."/>
            <person name="Zhang L."/>
            <person name="Feng Y."/>
            <person name="Xiao L."/>
        </authorList>
    </citation>
    <scope>NUCLEOTIDE SEQUENCE [LARGE SCALE GENOMIC DNA]</scope>
    <source>
        <strain evidence="2">30847</strain>
    </source>
</reference>
<name>A0A1J4MU04_9CRYT</name>
<protein>
    <submittedName>
        <fullName evidence="2">ENTH domain-containing protein</fullName>
    </submittedName>
</protein>
<evidence type="ECO:0000313" key="2">
    <source>
        <dbReference type="EMBL" id="OII76923.1"/>
    </source>
</evidence>
<dbReference type="Proteomes" id="UP000186804">
    <property type="component" value="Unassembled WGS sequence"/>
</dbReference>
<dbReference type="PANTHER" id="PTHR12276:SF45">
    <property type="entry name" value="CLATHRIN INTERACTOR 1"/>
    <property type="match status" value="1"/>
</dbReference>
<dbReference type="GO" id="GO:0030125">
    <property type="term" value="C:clathrin vesicle coat"/>
    <property type="evidence" value="ECO:0007669"/>
    <property type="project" value="TreeGrafter"/>
</dbReference>
<proteinExistence type="predicted"/>
<dbReference type="OrthoDB" id="4033880at2759"/>
<evidence type="ECO:0000259" key="1">
    <source>
        <dbReference type="PROSITE" id="PS50942"/>
    </source>
</evidence>
<dbReference type="Pfam" id="PF01417">
    <property type="entry name" value="ENTH"/>
    <property type="match status" value="1"/>
</dbReference>
<dbReference type="InterPro" id="IPR013809">
    <property type="entry name" value="ENTH"/>
</dbReference>
<dbReference type="GO" id="GO:0005886">
    <property type="term" value="C:plasma membrane"/>
    <property type="evidence" value="ECO:0007669"/>
    <property type="project" value="TreeGrafter"/>
</dbReference>
<dbReference type="CDD" id="cd03571">
    <property type="entry name" value="ENTH"/>
    <property type="match status" value="1"/>
</dbReference>
<dbReference type="GO" id="GO:0005543">
    <property type="term" value="F:phospholipid binding"/>
    <property type="evidence" value="ECO:0007669"/>
    <property type="project" value="TreeGrafter"/>
</dbReference>
<gene>
    <name evidence="2" type="ORF">cand_022660</name>
</gene>
<dbReference type="SMART" id="SM00273">
    <property type="entry name" value="ENTH"/>
    <property type="match status" value="1"/>
</dbReference>
<organism evidence="2 3">
    <name type="scientific">Cryptosporidium andersoni</name>
    <dbReference type="NCBI Taxonomy" id="117008"/>
    <lineage>
        <taxon>Eukaryota</taxon>
        <taxon>Sar</taxon>
        <taxon>Alveolata</taxon>
        <taxon>Apicomplexa</taxon>
        <taxon>Conoidasida</taxon>
        <taxon>Coccidia</taxon>
        <taxon>Eucoccidiorida</taxon>
        <taxon>Eimeriorina</taxon>
        <taxon>Cryptosporidiidae</taxon>
        <taxon>Cryptosporidium</taxon>
    </lineage>
</organism>
<evidence type="ECO:0000313" key="3">
    <source>
        <dbReference type="Proteomes" id="UP000186804"/>
    </source>
</evidence>
<dbReference type="GO" id="GO:0030276">
    <property type="term" value="F:clathrin binding"/>
    <property type="evidence" value="ECO:0007669"/>
    <property type="project" value="TreeGrafter"/>
</dbReference>
<dbReference type="InterPro" id="IPR008942">
    <property type="entry name" value="ENTH_VHS"/>
</dbReference>
<dbReference type="RefSeq" id="XP_067068769.1">
    <property type="nucleotide sequence ID" value="XM_067212496.1"/>
</dbReference>
<feature type="domain" description="ENTH" evidence="1">
    <location>
        <begin position="23"/>
        <end position="154"/>
    </location>
</feature>
<dbReference type="PROSITE" id="PS50942">
    <property type="entry name" value="ENTH"/>
    <property type="match status" value="1"/>
</dbReference>
<dbReference type="PANTHER" id="PTHR12276">
    <property type="entry name" value="EPSIN/ENT-RELATED"/>
    <property type="match status" value="1"/>
</dbReference>